<organism evidence="1 2">
    <name type="scientific">Austropuccinia psidii MF-1</name>
    <dbReference type="NCBI Taxonomy" id="1389203"/>
    <lineage>
        <taxon>Eukaryota</taxon>
        <taxon>Fungi</taxon>
        <taxon>Dikarya</taxon>
        <taxon>Basidiomycota</taxon>
        <taxon>Pucciniomycotina</taxon>
        <taxon>Pucciniomycetes</taxon>
        <taxon>Pucciniales</taxon>
        <taxon>Sphaerophragmiaceae</taxon>
        <taxon>Austropuccinia</taxon>
    </lineage>
</organism>
<name>A0A9Q3E5V5_9BASI</name>
<protein>
    <submittedName>
        <fullName evidence="1">Uncharacterized protein</fullName>
    </submittedName>
</protein>
<dbReference type="Proteomes" id="UP000765509">
    <property type="component" value="Unassembled WGS sequence"/>
</dbReference>
<accession>A0A9Q3E5V5</accession>
<evidence type="ECO:0000313" key="2">
    <source>
        <dbReference type="Proteomes" id="UP000765509"/>
    </source>
</evidence>
<comment type="caution">
    <text evidence="1">The sequence shown here is derived from an EMBL/GenBank/DDBJ whole genome shotgun (WGS) entry which is preliminary data.</text>
</comment>
<dbReference type="AlphaFoldDB" id="A0A9Q3E5V5"/>
<keyword evidence="2" id="KW-1185">Reference proteome</keyword>
<sequence length="144" mass="16619">MLKWQIAIQEYRGNMTIFHVISRWALAHTDEVPACVPQQEHHIKGIFVTAIGTELFNKVKESYKIDKSCHIFCPLLMKDFKYPSLSSKLDETYKKAYEEGSFHLLDGIFYHRNKHTCAMALTDRTLINIILHECHDSVAAGHLS</sequence>
<dbReference type="EMBL" id="AVOT02024051">
    <property type="protein sequence ID" value="MBW0514503.1"/>
    <property type="molecule type" value="Genomic_DNA"/>
</dbReference>
<gene>
    <name evidence="1" type="ORF">O181_054218</name>
</gene>
<proteinExistence type="predicted"/>
<reference evidence="1" key="1">
    <citation type="submission" date="2021-03" db="EMBL/GenBank/DDBJ databases">
        <title>Draft genome sequence of rust myrtle Austropuccinia psidii MF-1, a brazilian biotype.</title>
        <authorList>
            <person name="Quecine M.C."/>
            <person name="Pachon D.M.R."/>
            <person name="Bonatelli M.L."/>
            <person name="Correr F.H."/>
            <person name="Franceschini L.M."/>
            <person name="Leite T.F."/>
            <person name="Margarido G.R.A."/>
            <person name="Almeida C.A."/>
            <person name="Ferrarezi J.A."/>
            <person name="Labate C.A."/>
        </authorList>
    </citation>
    <scope>NUCLEOTIDE SEQUENCE</scope>
    <source>
        <strain evidence="1">MF-1</strain>
    </source>
</reference>
<evidence type="ECO:0000313" key="1">
    <source>
        <dbReference type="EMBL" id="MBW0514503.1"/>
    </source>
</evidence>